<dbReference type="PANTHER" id="PTHR20855:SF3">
    <property type="entry name" value="LD03007P"/>
    <property type="match status" value="1"/>
</dbReference>
<dbReference type="EMBL" id="DF820469">
    <property type="protein sequence ID" value="GAK59124.1"/>
    <property type="molecule type" value="Genomic_DNA"/>
</dbReference>
<feature type="transmembrane region" description="Helical" evidence="8">
    <location>
        <begin position="81"/>
        <end position="100"/>
    </location>
</feature>
<dbReference type="GO" id="GO:0140911">
    <property type="term" value="F:pore-forming activity"/>
    <property type="evidence" value="ECO:0007669"/>
    <property type="project" value="InterPro"/>
</dbReference>
<protein>
    <submittedName>
        <fullName evidence="9">Channel protein, hemolysin III family</fullName>
    </submittedName>
</protein>
<comment type="subcellular location">
    <subcellularLocation>
        <location evidence="1">Cell membrane</location>
        <topology evidence="1">Multi-pass membrane protein</topology>
    </subcellularLocation>
</comment>
<feature type="binding site" evidence="7">
    <location>
        <position position="191"/>
    </location>
    <ligand>
        <name>Zn(2+)</name>
        <dbReference type="ChEBI" id="CHEBI:29105"/>
    </ligand>
</feature>
<feature type="transmembrane region" description="Helical" evidence="8">
    <location>
        <begin position="192"/>
        <end position="214"/>
    </location>
</feature>
<dbReference type="NCBIfam" id="TIGR01065">
    <property type="entry name" value="hlyIII"/>
    <property type="match status" value="1"/>
</dbReference>
<reference evidence="9" key="1">
    <citation type="journal article" date="2015" name="PeerJ">
        <title>First genomic representation of candidate bacterial phylum KSB3 points to enhanced environmental sensing as a trigger of wastewater bulking.</title>
        <authorList>
            <person name="Sekiguchi Y."/>
            <person name="Ohashi A."/>
            <person name="Parks D.H."/>
            <person name="Yamauchi T."/>
            <person name="Tyson G.W."/>
            <person name="Hugenholtz P."/>
        </authorList>
    </citation>
    <scope>NUCLEOTIDE SEQUENCE [LARGE SCALE GENOMIC DNA]</scope>
</reference>
<feature type="transmembrane region" description="Helical" evidence="8">
    <location>
        <begin position="139"/>
        <end position="158"/>
    </location>
</feature>
<dbReference type="InterPro" id="IPR004254">
    <property type="entry name" value="AdipoR/HlyIII-related"/>
</dbReference>
<organism evidence="9">
    <name type="scientific">Vecturithrix granuli</name>
    <dbReference type="NCBI Taxonomy" id="1499967"/>
    <lineage>
        <taxon>Bacteria</taxon>
        <taxon>Candidatus Moduliflexota</taxon>
        <taxon>Candidatus Vecturitrichia</taxon>
        <taxon>Candidatus Vecturitrichales</taxon>
        <taxon>Candidatus Vecturitrichaceae</taxon>
        <taxon>Candidatus Vecturithrix</taxon>
    </lineage>
</organism>
<dbReference type="GO" id="GO:0005886">
    <property type="term" value="C:plasma membrane"/>
    <property type="evidence" value="ECO:0007669"/>
    <property type="project" value="UniProtKB-SubCell"/>
</dbReference>
<evidence type="ECO:0000256" key="5">
    <source>
        <dbReference type="ARBA" id="ARBA00022989"/>
    </source>
</evidence>
<sequence length="218" mass="24603">MNNSIKQHLVYEELANSITHGIGIYLGVAGLAILVVFASLYGNAWHIVSCSIYGVTLVLLYTASTLYHSFRHPQVKHVFRIIDHASIYLLIAGTYTPFTLVPLRGAWGWSLFSVIWILALGGIITKIFFIHRFEIFSRFLYLIMGWIVVVAGKPMLQIVPARGILWLVIGGLSYTIGIIFYALDKKFSYAHAIWHVFVLVGSICHFFAVMFYVVPHPI</sequence>
<keyword evidence="5 8" id="KW-1133">Transmembrane helix</keyword>
<dbReference type="PANTHER" id="PTHR20855">
    <property type="entry name" value="ADIPOR/PROGESTIN RECEPTOR-RELATED"/>
    <property type="match status" value="1"/>
</dbReference>
<feature type="binding site" evidence="7">
    <location>
        <position position="68"/>
    </location>
    <ligand>
        <name>Zn(2+)</name>
        <dbReference type="ChEBI" id="CHEBI:29105"/>
    </ligand>
</feature>
<evidence type="ECO:0000256" key="1">
    <source>
        <dbReference type="ARBA" id="ARBA00004651"/>
    </source>
</evidence>
<evidence type="ECO:0000256" key="4">
    <source>
        <dbReference type="ARBA" id="ARBA00022692"/>
    </source>
</evidence>
<comment type="similarity">
    <text evidence="2">Belongs to the UPF0073 (Hly-III) family.</text>
</comment>
<keyword evidence="7" id="KW-0479">Metal-binding</keyword>
<feature type="binding site" evidence="7">
    <location>
        <position position="195"/>
    </location>
    <ligand>
        <name>Zn(2+)</name>
        <dbReference type="ChEBI" id="CHEBI:29105"/>
    </ligand>
</feature>
<dbReference type="HOGENOM" id="CLU_051078_1_0_0"/>
<evidence type="ECO:0000313" key="9">
    <source>
        <dbReference type="EMBL" id="GAK59124.1"/>
    </source>
</evidence>
<keyword evidence="6 8" id="KW-0472">Membrane</keyword>
<evidence type="ECO:0000313" key="10">
    <source>
        <dbReference type="Proteomes" id="UP000030661"/>
    </source>
</evidence>
<gene>
    <name evidence="9" type="ORF">U27_06100</name>
</gene>
<dbReference type="STRING" id="1499967.U27_06100"/>
<keyword evidence="7" id="KW-0862">Zinc</keyword>
<evidence type="ECO:0000256" key="2">
    <source>
        <dbReference type="ARBA" id="ARBA00008488"/>
    </source>
</evidence>
<dbReference type="GO" id="GO:0046872">
    <property type="term" value="F:metal ion binding"/>
    <property type="evidence" value="ECO:0007669"/>
    <property type="project" value="UniProtKB-KW"/>
</dbReference>
<keyword evidence="3" id="KW-1003">Cell membrane</keyword>
<feature type="transmembrane region" description="Helical" evidence="8">
    <location>
        <begin position="106"/>
        <end position="127"/>
    </location>
</feature>
<accession>A0A081C3G9</accession>
<name>A0A081C3G9_VECG1</name>
<dbReference type="InterPro" id="IPR005744">
    <property type="entry name" value="Hy-lIII"/>
</dbReference>
<dbReference type="AlphaFoldDB" id="A0A081C3G9"/>
<dbReference type="Proteomes" id="UP000030661">
    <property type="component" value="Unassembled WGS sequence"/>
</dbReference>
<evidence type="ECO:0000256" key="6">
    <source>
        <dbReference type="ARBA" id="ARBA00023136"/>
    </source>
</evidence>
<dbReference type="Pfam" id="PF03006">
    <property type="entry name" value="HlyIII"/>
    <property type="match status" value="1"/>
</dbReference>
<proteinExistence type="inferred from homology"/>
<evidence type="ECO:0000256" key="7">
    <source>
        <dbReference type="PIRSR" id="PIRSR604254-1"/>
    </source>
</evidence>
<keyword evidence="10" id="KW-1185">Reference proteome</keyword>
<keyword evidence="4 8" id="KW-0812">Transmembrane</keyword>
<evidence type="ECO:0000256" key="8">
    <source>
        <dbReference type="SAM" id="Phobius"/>
    </source>
</evidence>
<feature type="transmembrane region" description="Helical" evidence="8">
    <location>
        <begin position="164"/>
        <end position="183"/>
    </location>
</feature>
<feature type="transmembrane region" description="Helical" evidence="8">
    <location>
        <begin position="21"/>
        <end position="40"/>
    </location>
</feature>
<evidence type="ECO:0000256" key="3">
    <source>
        <dbReference type="ARBA" id="ARBA00022475"/>
    </source>
</evidence>
<dbReference type="eggNOG" id="COG1272">
    <property type="taxonomic scope" value="Bacteria"/>
</dbReference>
<feature type="transmembrane region" description="Helical" evidence="8">
    <location>
        <begin position="46"/>
        <end position="69"/>
    </location>
</feature>